<evidence type="ECO:0000256" key="4">
    <source>
        <dbReference type="ARBA" id="ARBA00023002"/>
    </source>
</evidence>
<dbReference type="RefSeq" id="WP_150335691.1">
    <property type="nucleotide sequence ID" value="NZ_RZUG01000012.1"/>
</dbReference>
<dbReference type="PANTHER" id="PTHR43425">
    <property type="entry name" value="OXYGEN-INSENSITIVE NADPH NITROREDUCTASE"/>
    <property type="match status" value="1"/>
</dbReference>
<comment type="caution">
    <text evidence="7">The sequence shown here is derived from an EMBL/GenBank/DDBJ whole genome shotgun (WGS) entry which is preliminary data.</text>
</comment>
<organism evidence="7 8">
    <name type="scientific">Bifidobacterium reuteri</name>
    <dbReference type="NCBI Taxonomy" id="983706"/>
    <lineage>
        <taxon>Bacteria</taxon>
        <taxon>Bacillati</taxon>
        <taxon>Actinomycetota</taxon>
        <taxon>Actinomycetes</taxon>
        <taxon>Bifidobacteriales</taxon>
        <taxon>Bifidobacteriaceae</taxon>
        <taxon>Bifidobacterium</taxon>
    </lineage>
</organism>
<evidence type="ECO:0000259" key="6">
    <source>
        <dbReference type="Pfam" id="PF00881"/>
    </source>
</evidence>
<dbReference type="InterPro" id="IPR029479">
    <property type="entry name" value="Nitroreductase"/>
</dbReference>
<dbReference type="GO" id="GO:0016491">
    <property type="term" value="F:oxidoreductase activity"/>
    <property type="evidence" value="ECO:0007669"/>
    <property type="project" value="UniProtKB-UniRule"/>
</dbReference>
<evidence type="ECO:0000256" key="1">
    <source>
        <dbReference type="ARBA" id="ARBA00008366"/>
    </source>
</evidence>
<keyword evidence="2 5" id="KW-0285">Flavoprotein</keyword>
<dbReference type="InterPro" id="IPR000415">
    <property type="entry name" value="Nitroreductase-like"/>
</dbReference>
<reference evidence="7 8" key="1">
    <citation type="journal article" date="2019" name="Syst. Appl. Microbiol.">
        <title>Characterization of Bifidobacterium species in feaces of the Egyptian fruit bat: Description of B. vespertilionis sp. nov. and B. rousetti sp. nov.</title>
        <authorList>
            <person name="Modesto M."/>
            <person name="Satti M."/>
            <person name="Watanabe K."/>
            <person name="Puglisi E."/>
            <person name="Morelli L."/>
            <person name="Huang C.-H."/>
            <person name="Liou J.-S."/>
            <person name="Miyashita M."/>
            <person name="Tamura T."/>
            <person name="Saito S."/>
            <person name="Mori K."/>
            <person name="Huang L."/>
            <person name="Sciavilla P."/>
            <person name="Sandri C."/>
            <person name="Spiezio C."/>
            <person name="Vitali F."/>
            <person name="Cavalieri D."/>
            <person name="Perpetuini G."/>
            <person name="Tofalo R."/>
            <person name="Bonetti A."/>
            <person name="Arita M."/>
            <person name="Mattarelli P."/>
        </authorList>
    </citation>
    <scope>NUCLEOTIDE SEQUENCE [LARGE SCALE GENOMIC DNA]</scope>
    <source>
        <strain evidence="7 8">RST19</strain>
    </source>
</reference>
<keyword evidence="5" id="KW-0521">NADP</keyword>
<keyword evidence="4 5" id="KW-0560">Oxidoreductase</keyword>
<dbReference type="Proteomes" id="UP000326251">
    <property type="component" value="Unassembled WGS sequence"/>
</dbReference>
<dbReference type="EMBL" id="RZUG01000012">
    <property type="protein sequence ID" value="KAA8825066.1"/>
    <property type="molecule type" value="Genomic_DNA"/>
</dbReference>
<proteinExistence type="inferred from homology"/>
<dbReference type="PANTHER" id="PTHR43425:SF2">
    <property type="entry name" value="OXYGEN-INSENSITIVE NADPH NITROREDUCTASE"/>
    <property type="match status" value="1"/>
</dbReference>
<dbReference type="Pfam" id="PF00881">
    <property type="entry name" value="Nitroreductase"/>
    <property type="match status" value="1"/>
</dbReference>
<dbReference type="PIRSF" id="PIRSF005426">
    <property type="entry name" value="Frp"/>
    <property type="match status" value="1"/>
</dbReference>
<dbReference type="AlphaFoldDB" id="A0A5J5E7Y8"/>
<feature type="domain" description="Nitroreductase" evidence="6">
    <location>
        <begin position="11"/>
        <end position="170"/>
    </location>
</feature>
<evidence type="ECO:0000256" key="5">
    <source>
        <dbReference type="PIRNR" id="PIRNR005426"/>
    </source>
</evidence>
<keyword evidence="3 5" id="KW-0288">FMN</keyword>
<name>A0A5J5E7Y8_9BIFI</name>
<dbReference type="InterPro" id="IPR016446">
    <property type="entry name" value="Flavin_OxRdtase_Frp"/>
</dbReference>
<gene>
    <name evidence="7" type="ORF">EMO92_07355</name>
</gene>
<dbReference type="Gene3D" id="3.40.109.10">
    <property type="entry name" value="NADH Oxidase"/>
    <property type="match status" value="1"/>
</dbReference>
<evidence type="ECO:0000313" key="7">
    <source>
        <dbReference type="EMBL" id="KAA8825066.1"/>
    </source>
</evidence>
<dbReference type="SUPFAM" id="SSF55469">
    <property type="entry name" value="FMN-dependent nitroreductase-like"/>
    <property type="match status" value="1"/>
</dbReference>
<protein>
    <submittedName>
        <fullName evidence="7">NADPH-dependent oxidoreductase</fullName>
    </submittedName>
</protein>
<evidence type="ECO:0000313" key="8">
    <source>
        <dbReference type="Proteomes" id="UP000326251"/>
    </source>
</evidence>
<evidence type="ECO:0000256" key="2">
    <source>
        <dbReference type="ARBA" id="ARBA00022630"/>
    </source>
</evidence>
<sequence length="256" mass="28138">MVTNATIETLLNRRSIRKFKDEAIDADTVATLETVAQHAASSQFLNDWSAIRISDPTIKATIAEYGNQPYIATAPLLYVFIIDEHRNALIAKSKGVDPESEAFHLKNSYYRFTQSQNDAAFALHAMETAAFSLGLGCVILGSPLNDIPGLIETLHLPEYTYPVLGLAIGKPDQEPALKPRMPRTMQFFENTYPADGDAVLAGLPEFDAAVHQYYDLRQADRPVDAFSDQIATVSQQDVSGKTLLDKAAAQGFDLDK</sequence>
<accession>A0A5J5E7Y8</accession>
<evidence type="ECO:0000256" key="3">
    <source>
        <dbReference type="ARBA" id="ARBA00022643"/>
    </source>
</evidence>
<comment type="similarity">
    <text evidence="1 5">Belongs to the flavin oxidoreductase frp family.</text>
</comment>